<evidence type="ECO:0000256" key="1">
    <source>
        <dbReference type="SAM" id="Phobius"/>
    </source>
</evidence>
<keyword evidence="1" id="KW-1133">Transmembrane helix</keyword>
<reference evidence="2" key="1">
    <citation type="submission" date="2016-06" db="EMBL/GenBank/DDBJ databases">
        <title>Draft Genome sequence of the fungus Inonotus baumii.</title>
        <authorList>
            <person name="Zhu H."/>
            <person name="Lin W."/>
        </authorList>
    </citation>
    <scope>NUCLEOTIDE SEQUENCE</scope>
    <source>
        <strain evidence="2">821</strain>
    </source>
</reference>
<dbReference type="Proteomes" id="UP000757232">
    <property type="component" value="Unassembled WGS sequence"/>
</dbReference>
<feature type="transmembrane region" description="Helical" evidence="1">
    <location>
        <begin position="43"/>
        <end position="63"/>
    </location>
</feature>
<evidence type="ECO:0000313" key="2">
    <source>
        <dbReference type="EMBL" id="OCB88395.1"/>
    </source>
</evidence>
<feature type="transmembrane region" description="Helical" evidence="1">
    <location>
        <begin position="7"/>
        <end position="23"/>
    </location>
</feature>
<gene>
    <name evidence="2" type="ORF">A7U60_g4436</name>
</gene>
<comment type="caution">
    <text evidence="2">The sequence shown here is derived from an EMBL/GenBank/DDBJ whole genome shotgun (WGS) entry which is preliminary data.</text>
</comment>
<evidence type="ECO:0000313" key="3">
    <source>
        <dbReference type="Proteomes" id="UP000757232"/>
    </source>
</evidence>
<dbReference type="EMBL" id="LNZH02000179">
    <property type="protein sequence ID" value="OCB88395.1"/>
    <property type="molecule type" value="Genomic_DNA"/>
</dbReference>
<feature type="transmembrane region" description="Helical" evidence="1">
    <location>
        <begin position="472"/>
        <end position="489"/>
    </location>
</feature>
<dbReference type="AlphaFoldDB" id="A0A9Q5N574"/>
<proteinExistence type="predicted"/>
<organism evidence="2 3">
    <name type="scientific">Sanghuangporus baumii</name>
    <name type="common">Phellinus baumii</name>
    <dbReference type="NCBI Taxonomy" id="108892"/>
    <lineage>
        <taxon>Eukaryota</taxon>
        <taxon>Fungi</taxon>
        <taxon>Dikarya</taxon>
        <taxon>Basidiomycota</taxon>
        <taxon>Agaricomycotina</taxon>
        <taxon>Agaricomycetes</taxon>
        <taxon>Hymenochaetales</taxon>
        <taxon>Hymenochaetaceae</taxon>
        <taxon>Sanghuangporus</taxon>
    </lineage>
</organism>
<keyword evidence="1" id="KW-0472">Membrane</keyword>
<dbReference type="OrthoDB" id="2588202at2759"/>
<accession>A0A9Q5N574</accession>
<name>A0A9Q5N574_SANBA</name>
<sequence length="875" mass="103081">MKRSLRYFLLSVVSVFLLIGLYIHNKRRSSNLPSSLGRPPPKITLIAIWSILGPSPVHLSYFFQSVEANEQIDLLFVQVDKQGSGCSSYSNAPNVQELCLSEDQYHQLHVNFLCRRWRCSEDEKRLLFETIKKNGESDSNNSHFRILRAGVFSAFINPVTTIWGWCDMDEYWGNFTRTFPWDIAPEYDIIVASSQPEFANHRSLFMRFVRSFTYLVLLFPTLKHVLHSFPKFASLSAYMSMPSTLVDAEESEFSHYVFSDEPTFTFLVFEGMLNNYDTALLSPRGVFYTSMQKKDFKDPDRRERLAALVRPVHKKPRRPTFSDQGIEEEARVYYDGYQYPGDIWFDRKHVTFVETGWLEPEKREQKAYFMRREPYGPIMQRLEPRERHLSRDRDLVVDECLYKHWQIEKRESWFRRIPSVLGAGKIFVQHNNAQGDIWNEYGDVIYTAVLDLQSIDLFWFQIKNMKRSSRRYALLAIVSICLLLVPFVLDKRRSTYRSSTDLRPIRLQPPKITLIAVWSILGPSPNYLPYFFQSVEANEQIDLLFVQLDLQDKGCHSFSSAPNVRNNTYFRLLRIGVFRSFIDPATTIWGWCDVDEYWGNFTRTFPWDVAHDFDVLVPSPQPDFANHRMLYMRGHMAFIRNSLDVLDKLHSFPKFSSLSAYMSLPPTLDDAEESEFSHYIFSEEVSFTFLTFEGMLNSYDTALLSPRGVFYTSMQKNDLQDPDRRERLAALIRPENKEFIRPTFSVDGVEEEAHVFSDGQLFPTDVWFDRKHVTFVETGWLKPEKREQKAYFMRREPYGLITQRLEPRERHLSHDRELVVDECLYKHWQVEKHHPWFRRIPSILGPRKIFVQHHNAQADIWNEYGDVVYSTATDM</sequence>
<keyword evidence="1" id="KW-0812">Transmembrane</keyword>
<protein>
    <submittedName>
        <fullName evidence="2">Uncharacterized protein</fullName>
    </submittedName>
</protein>
<keyword evidence="3" id="KW-1185">Reference proteome</keyword>